<dbReference type="Proteomes" id="UP000199048">
    <property type="component" value="Unassembled WGS sequence"/>
</dbReference>
<dbReference type="AlphaFoldDB" id="A0A1I4TM48"/>
<reference evidence="3" key="1">
    <citation type="submission" date="2016-10" db="EMBL/GenBank/DDBJ databases">
        <authorList>
            <person name="Varghese N."/>
            <person name="Submissions S."/>
        </authorList>
    </citation>
    <scope>NUCLEOTIDE SEQUENCE [LARGE SCALE GENOMIC DNA]</scope>
    <source>
        <strain evidence="3">BL36</strain>
    </source>
</reference>
<organism evidence="2 3">
    <name type="scientific">Methylobacterium pseudosasicola</name>
    <dbReference type="NCBI Taxonomy" id="582667"/>
    <lineage>
        <taxon>Bacteria</taxon>
        <taxon>Pseudomonadati</taxon>
        <taxon>Pseudomonadota</taxon>
        <taxon>Alphaproteobacteria</taxon>
        <taxon>Hyphomicrobiales</taxon>
        <taxon>Methylobacteriaceae</taxon>
        <taxon>Methylobacterium</taxon>
    </lineage>
</organism>
<gene>
    <name evidence="2" type="ORF">SAMN05192568_105531</name>
</gene>
<evidence type="ECO:0000256" key="1">
    <source>
        <dbReference type="SAM" id="MobiDB-lite"/>
    </source>
</evidence>
<evidence type="ECO:0000313" key="3">
    <source>
        <dbReference type="Proteomes" id="UP000199048"/>
    </source>
</evidence>
<name>A0A1I4TM48_9HYPH</name>
<dbReference type="Pfam" id="PF10938">
    <property type="entry name" value="YfdX"/>
    <property type="match status" value="1"/>
</dbReference>
<feature type="region of interest" description="Disordered" evidence="1">
    <location>
        <begin position="1"/>
        <end position="70"/>
    </location>
</feature>
<feature type="region of interest" description="Disordered" evidence="1">
    <location>
        <begin position="178"/>
        <end position="203"/>
    </location>
</feature>
<keyword evidence="3" id="KW-1185">Reference proteome</keyword>
<protein>
    <submittedName>
        <fullName evidence="2">YfdX protein</fullName>
    </submittedName>
</protein>
<accession>A0A1I4TM48</accession>
<sequence>MFVSHAQSALEKAKTDSTAFTKAEADLKPPAGMDTAATMAGNDGTAKGQVEPSKQADASKPATRTSANSKEAVTWLPVDAQLVLADDFVARNKDQSKAVDEANQHLKQGDRKGAADRLKLAGVDVDFTMAVVPLVKTTQGVDNAAKLIADGKYYEANAALKQVEDGVRFDVIEATEVPKADKTATTGKPETGATTSGTAKSAR</sequence>
<dbReference type="Gene3D" id="6.10.250.2140">
    <property type="match status" value="1"/>
</dbReference>
<evidence type="ECO:0000313" key="2">
    <source>
        <dbReference type="EMBL" id="SFM77822.1"/>
    </source>
</evidence>
<proteinExistence type="predicted"/>
<dbReference type="InterPro" id="IPR021236">
    <property type="entry name" value="Uncharacterised_YfdX"/>
</dbReference>
<feature type="compositionally biased region" description="Low complexity" evidence="1">
    <location>
        <begin position="191"/>
        <end position="203"/>
    </location>
</feature>
<dbReference type="EMBL" id="FOTK01000055">
    <property type="protein sequence ID" value="SFM77822.1"/>
    <property type="molecule type" value="Genomic_DNA"/>
</dbReference>
<dbReference type="STRING" id="582667.SAMN05192568_105531"/>